<evidence type="ECO:0000313" key="2">
    <source>
        <dbReference type="EMBL" id="MBC3807343.1"/>
    </source>
</evidence>
<evidence type="ECO:0000313" key="3">
    <source>
        <dbReference type="Proteomes" id="UP000648257"/>
    </source>
</evidence>
<proteinExistence type="predicted"/>
<gene>
    <name evidence="2" type="ORF">H8K52_08300</name>
</gene>
<protein>
    <submittedName>
        <fullName evidence="2">DUF4124 domain-containing protein</fullName>
    </submittedName>
</protein>
<dbReference type="InterPro" id="IPR025392">
    <property type="entry name" value="DUF4124"/>
</dbReference>
<dbReference type="EMBL" id="JACOFW010000007">
    <property type="protein sequence ID" value="MBC3807343.1"/>
    <property type="molecule type" value="Genomic_DNA"/>
</dbReference>
<dbReference type="RefSeq" id="WP_186922430.1">
    <property type="nucleotide sequence ID" value="NZ_JACOFW010000007.1"/>
</dbReference>
<dbReference type="Pfam" id="PF13511">
    <property type="entry name" value="DUF4124"/>
    <property type="match status" value="1"/>
</dbReference>
<comment type="caution">
    <text evidence="2">The sequence shown here is derived from an EMBL/GenBank/DDBJ whole genome shotgun (WGS) entry which is preliminary data.</text>
</comment>
<accession>A0ABR6X3T5</accession>
<organism evidence="2 3">
    <name type="scientific">Undibacterium seohonense</name>
    <dbReference type="NCBI Taxonomy" id="1344950"/>
    <lineage>
        <taxon>Bacteria</taxon>
        <taxon>Pseudomonadati</taxon>
        <taxon>Pseudomonadota</taxon>
        <taxon>Betaproteobacteria</taxon>
        <taxon>Burkholderiales</taxon>
        <taxon>Oxalobacteraceae</taxon>
        <taxon>Undibacterium</taxon>
    </lineage>
</organism>
<sequence length="141" mass="16135">MHNIHAQEIYKWKDAEGKIHFGDRSKAPVVSKKVDIKVKEVSKTEITNQATLTTTTAPKLAPEKKVGGIELSKINPKCKTIIEEIEKIPMGIPWHAQYNEFNQLCPGIAWQCNVYERTPEKNLCGWIERTSNNILSKRTYQ</sequence>
<reference evidence="2 3" key="1">
    <citation type="submission" date="2020-08" db="EMBL/GenBank/DDBJ databases">
        <title>Novel species isolated from subtropical streams in China.</title>
        <authorList>
            <person name="Lu H."/>
        </authorList>
    </citation>
    <scope>NUCLEOTIDE SEQUENCE [LARGE SCALE GENOMIC DNA]</scope>
    <source>
        <strain evidence="2 3">KACC 16656</strain>
    </source>
</reference>
<feature type="domain" description="DUF4124" evidence="1">
    <location>
        <begin position="6"/>
        <end position="39"/>
    </location>
</feature>
<evidence type="ECO:0000259" key="1">
    <source>
        <dbReference type="Pfam" id="PF13511"/>
    </source>
</evidence>
<keyword evidence="3" id="KW-1185">Reference proteome</keyword>
<dbReference type="Proteomes" id="UP000648257">
    <property type="component" value="Unassembled WGS sequence"/>
</dbReference>
<name>A0ABR6X3T5_9BURK</name>